<dbReference type="InterPro" id="IPR001279">
    <property type="entry name" value="Metallo-B-lactamas"/>
</dbReference>
<name>A0A127V8S6_9SPHI</name>
<keyword evidence="5" id="KW-0732">Signal</keyword>
<feature type="domain" description="Metallo-beta-lactamase" evidence="6">
    <location>
        <begin position="80"/>
        <end position="277"/>
    </location>
</feature>
<dbReference type="InterPro" id="IPR051013">
    <property type="entry name" value="MBL_superfamily_lactonases"/>
</dbReference>
<dbReference type="AlphaFoldDB" id="A0A127V8S6"/>
<evidence type="ECO:0000256" key="2">
    <source>
        <dbReference type="ARBA" id="ARBA00022723"/>
    </source>
</evidence>
<dbReference type="SMART" id="SM00849">
    <property type="entry name" value="Lactamase_B"/>
    <property type="match status" value="1"/>
</dbReference>
<feature type="chain" id="PRO_5007280227" evidence="5">
    <location>
        <begin position="24"/>
        <end position="313"/>
    </location>
</feature>
<dbReference type="PANTHER" id="PTHR42978:SF6">
    <property type="entry name" value="QUORUM-QUENCHING LACTONASE YTNP-RELATED"/>
    <property type="match status" value="1"/>
</dbReference>
<dbReference type="InterPro" id="IPR036866">
    <property type="entry name" value="RibonucZ/Hydroxyglut_hydro"/>
</dbReference>
<dbReference type="EMBL" id="CP014504">
    <property type="protein sequence ID" value="AMP97388.1"/>
    <property type="molecule type" value="Genomic_DNA"/>
</dbReference>
<evidence type="ECO:0000313" key="8">
    <source>
        <dbReference type="Proteomes" id="UP000071561"/>
    </source>
</evidence>
<keyword evidence="4" id="KW-0862">Zinc</keyword>
<dbReference type="GO" id="GO:0046872">
    <property type="term" value="F:metal ion binding"/>
    <property type="evidence" value="ECO:0007669"/>
    <property type="project" value="UniProtKB-KW"/>
</dbReference>
<proteinExistence type="inferred from homology"/>
<keyword evidence="2" id="KW-0479">Metal-binding</keyword>
<dbReference type="GO" id="GO:0016787">
    <property type="term" value="F:hydrolase activity"/>
    <property type="evidence" value="ECO:0007669"/>
    <property type="project" value="UniProtKB-KW"/>
</dbReference>
<dbReference type="Proteomes" id="UP000071561">
    <property type="component" value="Chromosome"/>
</dbReference>
<organism evidence="7 8">
    <name type="scientific">Pedobacter cryoconitis</name>
    <dbReference type="NCBI Taxonomy" id="188932"/>
    <lineage>
        <taxon>Bacteria</taxon>
        <taxon>Pseudomonadati</taxon>
        <taxon>Bacteroidota</taxon>
        <taxon>Sphingobacteriia</taxon>
        <taxon>Sphingobacteriales</taxon>
        <taxon>Sphingobacteriaceae</taxon>
        <taxon>Pedobacter</taxon>
    </lineage>
</organism>
<dbReference type="OrthoDB" id="9802897at2"/>
<accession>A0A127V8S6</accession>
<evidence type="ECO:0000256" key="5">
    <source>
        <dbReference type="SAM" id="SignalP"/>
    </source>
</evidence>
<dbReference type="Gene3D" id="3.60.15.10">
    <property type="entry name" value="Ribonuclease Z/Hydroxyacylglutathione hydrolase-like"/>
    <property type="match status" value="1"/>
</dbReference>
<feature type="signal peptide" evidence="5">
    <location>
        <begin position="1"/>
        <end position="23"/>
    </location>
</feature>
<gene>
    <name evidence="7" type="ORF">AY601_0429</name>
</gene>
<evidence type="ECO:0000256" key="4">
    <source>
        <dbReference type="ARBA" id="ARBA00022833"/>
    </source>
</evidence>
<dbReference type="PATRIC" id="fig|188932.3.peg.437"/>
<sequence precursor="true">MKKYNLSLLIILLASLISGGVNAQQKSNQAGYYHLSLGDFEIIALSDGTVPVDAKGLLNNDSKIPALLKKEFLTDTVETSINTYLIRAGKRLILVDAGSGNLFGPHIGGALVKSFQKAGFKPEDVTDILITHIHLDHTGGLTIAGKMIFPNAVVHINQKEVDFWKRREKVNDLDTRAITSNMQPYLSFKTYLDAGRVKTFKSDTTLFPGLSTHEYAGHTPGHTVYALDSKGKKLVFWGDLIHVAAIQFSDLGIPNEYDVDKVKAIAQRKKAYAQAADGGYFVAADHISFPGIGHVRRDDGGYVWIPVNYNLEK</sequence>
<dbReference type="KEGG" id="pcm:AY601_0429"/>
<dbReference type="SUPFAM" id="SSF56281">
    <property type="entry name" value="Metallo-hydrolase/oxidoreductase"/>
    <property type="match status" value="1"/>
</dbReference>
<keyword evidence="8" id="KW-1185">Reference proteome</keyword>
<comment type="similarity">
    <text evidence="1">Belongs to the metallo-beta-lactamase superfamily.</text>
</comment>
<evidence type="ECO:0000256" key="1">
    <source>
        <dbReference type="ARBA" id="ARBA00007749"/>
    </source>
</evidence>
<dbReference type="PANTHER" id="PTHR42978">
    <property type="entry name" value="QUORUM-QUENCHING LACTONASE YTNP-RELATED-RELATED"/>
    <property type="match status" value="1"/>
</dbReference>
<evidence type="ECO:0000259" key="6">
    <source>
        <dbReference type="SMART" id="SM00849"/>
    </source>
</evidence>
<evidence type="ECO:0000256" key="3">
    <source>
        <dbReference type="ARBA" id="ARBA00022801"/>
    </source>
</evidence>
<evidence type="ECO:0000313" key="7">
    <source>
        <dbReference type="EMBL" id="AMP97388.1"/>
    </source>
</evidence>
<dbReference type="Pfam" id="PF00753">
    <property type="entry name" value="Lactamase_B"/>
    <property type="match status" value="1"/>
</dbReference>
<dbReference type="CDD" id="cd07720">
    <property type="entry name" value="OPHC2-like_MBL-fold"/>
    <property type="match status" value="1"/>
</dbReference>
<protein>
    <submittedName>
        <fullName evidence="7">MBL fold metallo-hydrolase</fullName>
    </submittedName>
</protein>
<reference evidence="7 8" key="1">
    <citation type="submission" date="2016-03" db="EMBL/GenBank/DDBJ databases">
        <title>Complete genome sequence of Pedobacter cryoconitis PAMC 27485.</title>
        <authorList>
            <person name="Lee J."/>
            <person name="Kim O.-S."/>
        </authorList>
    </citation>
    <scope>NUCLEOTIDE SEQUENCE [LARGE SCALE GENOMIC DNA]</scope>
    <source>
        <strain evidence="7 8">PAMC 27485</strain>
    </source>
</reference>
<keyword evidence="3 7" id="KW-0378">Hydrolase</keyword>
<dbReference type="RefSeq" id="WP_068395749.1">
    <property type="nucleotide sequence ID" value="NZ_CP014504.1"/>
</dbReference>